<name>A0A7Y9ENA2_9ACTN</name>
<organism evidence="2 3">
    <name type="scientific">Actinomadura luteofluorescens</name>
    <dbReference type="NCBI Taxonomy" id="46163"/>
    <lineage>
        <taxon>Bacteria</taxon>
        <taxon>Bacillati</taxon>
        <taxon>Actinomycetota</taxon>
        <taxon>Actinomycetes</taxon>
        <taxon>Streptosporangiales</taxon>
        <taxon>Thermomonosporaceae</taxon>
        <taxon>Actinomadura</taxon>
    </lineage>
</organism>
<dbReference type="InterPro" id="IPR037401">
    <property type="entry name" value="SnoaL-like"/>
</dbReference>
<protein>
    <recommendedName>
        <fullName evidence="1">SnoaL-like domain-containing protein</fullName>
    </recommendedName>
</protein>
<dbReference type="SUPFAM" id="SSF54427">
    <property type="entry name" value="NTF2-like"/>
    <property type="match status" value="1"/>
</dbReference>
<evidence type="ECO:0000313" key="3">
    <source>
        <dbReference type="Proteomes" id="UP000529783"/>
    </source>
</evidence>
<proteinExistence type="predicted"/>
<evidence type="ECO:0000259" key="1">
    <source>
        <dbReference type="Pfam" id="PF13577"/>
    </source>
</evidence>
<sequence>MPADQPSHQAIANLVHRYAACVDGADFAGIRDLFADASFTGSGGTLRGGEAIAAMFERTVIVHPDGTLRTKHVTTNLAVEVDEEAGTATSNAYYTVLQAVPGLPLQPIACGTYDDAFTRTGGRWHFTSRRITLDLAGDLTHHLRRPENLPPRASSPHQG</sequence>
<comment type="caution">
    <text evidence="2">The sequence shown here is derived from an EMBL/GenBank/DDBJ whole genome shotgun (WGS) entry which is preliminary data.</text>
</comment>
<dbReference type="Proteomes" id="UP000529783">
    <property type="component" value="Unassembled WGS sequence"/>
</dbReference>
<dbReference type="AlphaFoldDB" id="A0A7Y9ENA2"/>
<keyword evidence="3" id="KW-1185">Reference proteome</keyword>
<gene>
    <name evidence="2" type="ORF">BJY14_006896</name>
</gene>
<dbReference type="Pfam" id="PF13577">
    <property type="entry name" value="SnoaL_4"/>
    <property type="match status" value="1"/>
</dbReference>
<dbReference type="EMBL" id="JACCBA010000001">
    <property type="protein sequence ID" value="NYD50913.1"/>
    <property type="molecule type" value="Genomic_DNA"/>
</dbReference>
<evidence type="ECO:0000313" key="2">
    <source>
        <dbReference type="EMBL" id="NYD50913.1"/>
    </source>
</evidence>
<dbReference type="Gene3D" id="3.10.450.50">
    <property type="match status" value="1"/>
</dbReference>
<feature type="domain" description="SnoaL-like" evidence="1">
    <location>
        <begin position="8"/>
        <end position="130"/>
    </location>
</feature>
<reference evidence="2 3" key="1">
    <citation type="submission" date="2020-07" db="EMBL/GenBank/DDBJ databases">
        <title>Sequencing the genomes of 1000 actinobacteria strains.</title>
        <authorList>
            <person name="Klenk H.-P."/>
        </authorList>
    </citation>
    <scope>NUCLEOTIDE SEQUENCE [LARGE SCALE GENOMIC DNA]</scope>
    <source>
        <strain evidence="2 3">DSM 40398</strain>
    </source>
</reference>
<accession>A0A7Y9ENA2</accession>
<dbReference type="RefSeq" id="WP_179847391.1">
    <property type="nucleotide sequence ID" value="NZ_JACCBA010000001.1"/>
</dbReference>
<dbReference type="CDD" id="cd00531">
    <property type="entry name" value="NTF2_like"/>
    <property type="match status" value="1"/>
</dbReference>
<dbReference type="InterPro" id="IPR032710">
    <property type="entry name" value="NTF2-like_dom_sf"/>
</dbReference>